<accession>A0A645CVP9</accession>
<protein>
    <recommendedName>
        <fullName evidence="2">3-keto-disaccharide hydrolase domain-containing protein</fullName>
    </recommendedName>
</protein>
<proteinExistence type="predicted"/>
<dbReference type="Gene3D" id="2.60.120.560">
    <property type="entry name" value="Exo-inulinase, domain 1"/>
    <property type="match status" value="1"/>
</dbReference>
<sequence>MQENGDGYSFQISSDGYYAIVKFADTDGSELVDWTESDAIIQGEGTNHITAICQGNNLELWVNNVFLASAKDDAFATGNVSFSATTFTSTSTEVAFDNFLIVNPQ</sequence>
<gene>
    <name evidence="1" type="ORF">SDC9_127996</name>
</gene>
<evidence type="ECO:0008006" key="2">
    <source>
        <dbReference type="Google" id="ProtNLM"/>
    </source>
</evidence>
<organism evidence="1">
    <name type="scientific">bioreactor metagenome</name>
    <dbReference type="NCBI Taxonomy" id="1076179"/>
    <lineage>
        <taxon>unclassified sequences</taxon>
        <taxon>metagenomes</taxon>
        <taxon>ecological metagenomes</taxon>
    </lineage>
</organism>
<evidence type="ECO:0000313" key="1">
    <source>
        <dbReference type="EMBL" id="MPM80945.1"/>
    </source>
</evidence>
<name>A0A645CVP9_9ZZZZ</name>
<reference evidence="1" key="1">
    <citation type="submission" date="2019-08" db="EMBL/GenBank/DDBJ databases">
        <authorList>
            <person name="Kucharzyk K."/>
            <person name="Murdoch R.W."/>
            <person name="Higgins S."/>
            <person name="Loffler F."/>
        </authorList>
    </citation>
    <scope>NUCLEOTIDE SEQUENCE</scope>
</reference>
<comment type="caution">
    <text evidence="1">The sequence shown here is derived from an EMBL/GenBank/DDBJ whole genome shotgun (WGS) entry which is preliminary data.</text>
</comment>
<dbReference type="EMBL" id="VSSQ01030418">
    <property type="protein sequence ID" value="MPM80945.1"/>
    <property type="molecule type" value="Genomic_DNA"/>
</dbReference>
<dbReference type="AlphaFoldDB" id="A0A645CVP9"/>